<comment type="caution">
    <text evidence="2">The sequence shown here is derived from an EMBL/GenBank/DDBJ whole genome shotgun (WGS) entry which is preliminary data.</text>
</comment>
<keyword evidence="3" id="KW-1185">Reference proteome</keyword>
<keyword evidence="1" id="KW-0812">Transmembrane</keyword>
<feature type="transmembrane region" description="Helical" evidence="1">
    <location>
        <begin position="28"/>
        <end position="50"/>
    </location>
</feature>
<feature type="transmembrane region" description="Helical" evidence="1">
    <location>
        <begin position="57"/>
        <end position="75"/>
    </location>
</feature>
<dbReference type="RefSeq" id="WP_353542736.1">
    <property type="nucleotide sequence ID" value="NZ_BAABRN010000029.1"/>
</dbReference>
<sequence>MEGWLGAGLLLLGGAGWGRQLGRRGLTMPALLLTLAVMTLGLALSAAAFVRGQPLPLVLGAVGALLAATLTMLGGRD</sequence>
<gene>
    <name evidence="2" type="ORF">Dxin01_02518</name>
</gene>
<name>A0ABP9VC04_9DEIO</name>
<organism evidence="2 3">
    <name type="scientific">Deinococcus xinjiangensis</name>
    <dbReference type="NCBI Taxonomy" id="457454"/>
    <lineage>
        <taxon>Bacteria</taxon>
        <taxon>Thermotogati</taxon>
        <taxon>Deinococcota</taxon>
        <taxon>Deinococci</taxon>
        <taxon>Deinococcales</taxon>
        <taxon>Deinococcaceae</taxon>
        <taxon>Deinococcus</taxon>
    </lineage>
</organism>
<accession>A0ABP9VC04</accession>
<proteinExistence type="predicted"/>
<dbReference type="EMBL" id="BAABRN010000029">
    <property type="protein sequence ID" value="GAA5502771.1"/>
    <property type="molecule type" value="Genomic_DNA"/>
</dbReference>
<keyword evidence="1" id="KW-0472">Membrane</keyword>
<dbReference type="Proteomes" id="UP001458946">
    <property type="component" value="Unassembled WGS sequence"/>
</dbReference>
<evidence type="ECO:0000256" key="1">
    <source>
        <dbReference type="SAM" id="Phobius"/>
    </source>
</evidence>
<keyword evidence="1" id="KW-1133">Transmembrane helix</keyword>
<evidence type="ECO:0000313" key="2">
    <source>
        <dbReference type="EMBL" id="GAA5502771.1"/>
    </source>
</evidence>
<evidence type="ECO:0000313" key="3">
    <source>
        <dbReference type="Proteomes" id="UP001458946"/>
    </source>
</evidence>
<reference evidence="2 3" key="1">
    <citation type="submission" date="2024-02" db="EMBL/GenBank/DDBJ databases">
        <title>Deinococcus xinjiangensis NBRC 107630.</title>
        <authorList>
            <person name="Ichikawa N."/>
            <person name="Katano-Makiyama Y."/>
            <person name="Hidaka K."/>
        </authorList>
    </citation>
    <scope>NUCLEOTIDE SEQUENCE [LARGE SCALE GENOMIC DNA]</scope>
    <source>
        <strain evidence="2 3">NBRC 107630</strain>
    </source>
</reference>
<protein>
    <submittedName>
        <fullName evidence="2">Uncharacterized protein</fullName>
    </submittedName>
</protein>